<dbReference type="Proteomes" id="UP000789375">
    <property type="component" value="Unassembled WGS sequence"/>
</dbReference>
<reference evidence="1" key="1">
    <citation type="submission" date="2021-06" db="EMBL/GenBank/DDBJ databases">
        <authorList>
            <person name="Kallberg Y."/>
            <person name="Tangrot J."/>
            <person name="Rosling A."/>
        </authorList>
    </citation>
    <scope>NUCLEOTIDE SEQUENCE</scope>
    <source>
        <strain evidence="1">87-6 pot B 2015</strain>
    </source>
</reference>
<name>A0A9N9HY82_FUNMO</name>
<gene>
    <name evidence="1" type="ORF">FMOSSE_LOCUS14391</name>
</gene>
<evidence type="ECO:0000313" key="1">
    <source>
        <dbReference type="EMBL" id="CAG8712036.1"/>
    </source>
</evidence>
<comment type="caution">
    <text evidence="1">The sequence shown here is derived from an EMBL/GenBank/DDBJ whole genome shotgun (WGS) entry which is preliminary data.</text>
</comment>
<accession>A0A9N9HY82</accession>
<proteinExistence type="predicted"/>
<dbReference type="EMBL" id="CAJVPP010010837">
    <property type="protein sequence ID" value="CAG8712036.1"/>
    <property type="molecule type" value="Genomic_DNA"/>
</dbReference>
<dbReference type="AlphaFoldDB" id="A0A9N9HY82"/>
<keyword evidence="2" id="KW-1185">Reference proteome</keyword>
<organism evidence="1 2">
    <name type="scientific">Funneliformis mosseae</name>
    <name type="common">Endomycorrhizal fungus</name>
    <name type="synonym">Glomus mosseae</name>
    <dbReference type="NCBI Taxonomy" id="27381"/>
    <lineage>
        <taxon>Eukaryota</taxon>
        <taxon>Fungi</taxon>
        <taxon>Fungi incertae sedis</taxon>
        <taxon>Mucoromycota</taxon>
        <taxon>Glomeromycotina</taxon>
        <taxon>Glomeromycetes</taxon>
        <taxon>Glomerales</taxon>
        <taxon>Glomeraceae</taxon>
        <taxon>Funneliformis</taxon>
    </lineage>
</organism>
<evidence type="ECO:0000313" key="2">
    <source>
        <dbReference type="Proteomes" id="UP000789375"/>
    </source>
</evidence>
<protein>
    <submittedName>
        <fullName evidence="1">4833_t:CDS:1</fullName>
    </submittedName>
</protein>
<feature type="non-terminal residue" evidence="1">
    <location>
        <position position="111"/>
    </location>
</feature>
<sequence>DIENYIHKEITDIIFSPNMKYNEDDESLVMWTIDIEIILSKKKHNASVKWLIFITVLEFNDPRYGDSGRRCDKTLFDQWSFFATTSEWRFLSFQAQYIHVVSETFLKIQII</sequence>